<reference evidence="15" key="5">
    <citation type="submission" date="2025-09" db="UniProtKB">
        <authorList>
            <consortium name="Ensembl"/>
        </authorList>
    </citation>
    <scope>IDENTIFICATION</scope>
</reference>
<comment type="subcellular location">
    <subcellularLocation>
        <location evidence="2">Nucleus</location>
    </subcellularLocation>
</comment>
<evidence type="ECO:0000313" key="16">
    <source>
        <dbReference type="Proteomes" id="UP000314986"/>
    </source>
</evidence>
<dbReference type="Pfam" id="PF02732">
    <property type="entry name" value="ERCC4"/>
    <property type="match status" value="1"/>
</dbReference>
<dbReference type="InterPro" id="IPR042530">
    <property type="entry name" value="EME1/EME2_C"/>
</dbReference>
<comment type="cofactor">
    <cofactor evidence="1">
        <name>Mg(2+)</name>
        <dbReference type="ChEBI" id="CHEBI:18420"/>
    </cofactor>
</comment>
<dbReference type="InterPro" id="IPR006166">
    <property type="entry name" value="ERCC4_domain"/>
</dbReference>
<evidence type="ECO:0000256" key="10">
    <source>
        <dbReference type="ARBA" id="ARBA00023172"/>
    </source>
</evidence>
<dbReference type="SMART" id="SM00891">
    <property type="entry name" value="ERCC4"/>
    <property type="match status" value="1"/>
</dbReference>
<evidence type="ECO:0000256" key="7">
    <source>
        <dbReference type="ARBA" id="ARBA00022763"/>
    </source>
</evidence>
<feature type="domain" description="ERCC4" evidence="14">
    <location>
        <begin position="2"/>
        <end position="263"/>
    </location>
</feature>
<dbReference type="PANTHER" id="PTHR21077:SF5">
    <property type="entry name" value="CROSSOVER JUNCTION ENDONUCLEASE MMS4"/>
    <property type="match status" value="1"/>
</dbReference>
<evidence type="ECO:0000256" key="8">
    <source>
        <dbReference type="ARBA" id="ARBA00022801"/>
    </source>
</evidence>
<evidence type="ECO:0000256" key="4">
    <source>
        <dbReference type="ARBA" id="ARBA00022722"/>
    </source>
</evidence>
<dbReference type="Gene3D" id="1.10.150.670">
    <property type="entry name" value="Crossover junction endonuclease EME1, DNA-binding domain"/>
    <property type="match status" value="1"/>
</dbReference>
<evidence type="ECO:0000259" key="14">
    <source>
        <dbReference type="SMART" id="SM00891"/>
    </source>
</evidence>
<dbReference type="CDD" id="cd20081">
    <property type="entry name" value="XPF_nuclease_EME1"/>
    <property type="match status" value="1"/>
</dbReference>
<evidence type="ECO:0000256" key="5">
    <source>
        <dbReference type="ARBA" id="ARBA00022723"/>
    </source>
</evidence>
<reference evidence="16" key="2">
    <citation type="journal article" date="2007" name="PLoS Biol.">
        <title>Survey sequencing and comparative analysis of the elephant shark (Callorhinchus milii) genome.</title>
        <authorList>
            <person name="Venkatesh B."/>
            <person name="Kirkness E.F."/>
            <person name="Loh Y.H."/>
            <person name="Halpern A.L."/>
            <person name="Lee A.P."/>
            <person name="Johnson J."/>
            <person name="Dandona N."/>
            <person name="Viswanathan L.D."/>
            <person name="Tay A."/>
            <person name="Venter J.C."/>
            <person name="Strausberg R.L."/>
            <person name="Brenner S."/>
        </authorList>
    </citation>
    <scope>NUCLEOTIDE SEQUENCE [LARGE SCALE GENOMIC DNA]</scope>
</reference>
<evidence type="ECO:0000256" key="12">
    <source>
        <dbReference type="ARBA" id="ARBA00023242"/>
    </source>
</evidence>
<dbReference type="GO" id="GO:0048476">
    <property type="term" value="C:Holliday junction resolvase complex"/>
    <property type="evidence" value="ECO:0007669"/>
    <property type="project" value="InterPro"/>
</dbReference>
<protein>
    <recommendedName>
        <fullName evidence="14">ERCC4 domain-containing protein</fullName>
    </recommendedName>
</protein>
<sequence length="332" mass="37383">MLLSIDPGLLEEDVGGETLSALQATQSSCVVEEQAVGRSVTWRRRRVQPGAGGEHTSEDWVEEPHVLVHVPLEGFLSMVHTYSQEVRGADTEGQVTLQSFSQSILDRSAGRIPALVVMGLEQYFRTQRKRLVTEQGGDRPMRRKQKSRVRVSRVDVEVALVHLQLTTGVQVQFLETWKEFADHINRFTKAVAETPFKRGREKADISFYMENQGSREVKVDRSGKGLLQVWSRQIQQFNRVSADMANAIVSVYPSPWLLNQAYQECSSERERQRLLAAIPVRRGEGVTSSTRKIGPQLSKRVYLQMTSTDPNLSLEIHDSLHVETCDRGDGGP</sequence>
<dbReference type="GO" id="GO:0046872">
    <property type="term" value="F:metal ion binding"/>
    <property type="evidence" value="ECO:0007669"/>
    <property type="project" value="UniProtKB-KW"/>
</dbReference>
<dbReference type="Ensembl" id="ENSCMIT00000000322.1">
    <property type="protein sequence ID" value="ENSCMIP00000000289.1"/>
    <property type="gene ID" value="ENSCMIG00000000223.1"/>
</dbReference>
<evidence type="ECO:0000256" key="13">
    <source>
        <dbReference type="ARBA" id="ARBA00023254"/>
    </source>
</evidence>
<evidence type="ECO:0000256" key="9">
    <source>
        <dbReference type="ARBA" id="ARBA00022842"/>
    </source>
</evidence>
<dbReference type="AlphaFoldDB" id="A0A4W3GQA5"/>
<keyword evidence="10" id="KW-0233">DNA recombination</keyword>
<dbReference type="InterPro" id="IPR047522">
    <property type="entry name" value="XPF_nuclease_EME1_vertebrates"/>
</dbReference>
<dbReference type="FunFam" id="1.10.150.670:FF:000002">
    <property type="entry name" value="Crossover junction endonuclease EME1"/>
    <property type="match status" value="1"/>
</dbReference>
<dbReference type="Gene3D" id="4.10.800.30">
    <property type="entry name" value="ERCC4, Mus81-Eme1 complex, nuclease domain, subdomain 2"/>
    <property type="match status" value="1"/>
</dbReference>
<accession>A0A4W3GQA5</accession>
<keyword evidence="4" id="KW-0540">Nuclease</keyword>
<name>A0A4W3GQA5_CALMI</name>
<dbReference type="GO" id="GO:0006302">
    <property type="term" value="P:double-strand break repair"/>
    <property type="evidence" value="ECO:0007669"/>
    <property type="project" value="TreeGrafter"/>
</dbReference>
<reference evidence="16" key="1">
    <citation type="journal article" date="2006" name="Science">
        <title>Ancient noncoding elements conserved in the human genome.</title>
        <authorList>
            <person name="Venkatesh B."/>
            <person name="Kirkness E.F."/>
            <person name="Loh Y.H."/>
            <person name="Halpern A.L."/>
            <person name="Lee A.P."/>
            <person name="Johnson J."/>
            <person name="Dandona N."/>
            <person name="Viswanathan L.D."/>
            <person name="Tay A."/>
            <person name="Venter J.C."/>
            <person name="Strausberg R.L."/>
            <person name="Brenner S."/>
        </authorList>
    </citation>
    <scope>NUCLEOTIDE SEQUENCE [LARGE SCALE GENOMIC DNA]</scope>
</reference>
<evidence type="ECO:0000313" key="15">
    <source>
        <dbReference type="Ensembl" id="ENSCMIP00000000289.1"/>
    </source>
</evidence>
<keyword evidence="5" id="KW-0479">Metal-binding</keyword>
<dbReference type="GO" id="GO:0005634">
    <property type="term" value="C:nucleus"/>
    <property type="evidence" value="ECO:0007669"/>
    <property type="project" value="UniProtKB-SubCell"/>
</dbReference>
<evidence type="ECO:0000256" key="1">
    <source>
        <dbReference type="ARBA" id="ARBA00001946"/>
    </source>
</evidence>
<keyword evidence="12" id="KW-0539">Nucleus</keyword>
<dbReference type="InterPro" id="IPR043087">
    <property type="entry name" value="Eme1_nucdom_sub2"/>
</dbReference>
<evidence type="ECO:0000256" key="2">
    <source>
        <dbReference type="ARBA" id="ARBA00004123"/>
    </source>
</evidence>
<keyword evidence="9" id="KW-0460">Magnesium</keyword>
<keyword evidence="8" id="KW-0378">Hydrolase</keyword>
<dbReference type="GO" id="GO:0008821">
    <property type="term" value="F:crossover junction DNA endonuclease activity"/>
    <property type="evidence" value="ECO:0007669"/>
    <property type="project" value="TreeGrafter"/>
</dbReference>
<evidence type="ECO:0000256" key="6">
    <source>
        <dbReference type="ARBA" id="ARBA00022759"/>
    </source>
</evidence>
<dbReference type="GO" id="GO:0003677">
    <property type="term" value="F:DNA binding"/>
    <property type="evidence" value="ECO:0007669"/>
    <property type="project" value="InterPro"/>
</dbReference>
<evidence type="ECO:0000256" key="11">
    <source>
        <dbReference type="ARBA" id="ARBA00023204"/>
    </source>
</evidence>
<dbReference type="GO" id="GO:0031297">
    <property type="term" value="P:replication fork processing"/>
    <property type="evidence" value="ECO:0007669"/>
    <property type="project" value="TreeGrafter"/>
</dbReference>
<dbReference type="GO" id="GO:0000712">
    <property type="term" value="P:resolution of meiotic recombination intermediates"/>
    <property type="evidence" value="ECO:0007669"/>
    <property type="project" value="TreeGrafter"/>
</dbReference>
<organism evidence="15 16">
    <name type="scientific">Callorhinchus milii</name>
    <name type="common">Ghost shark</name>
    <dbReference type="NCBI Taxonomy" id="7868"/>
    <lineage>
        <taxon>Eukaryota</taxon>
        <taxon>Metazoa</taxon>
        <taxon>Chordata</taxon>
        <taxon>Craniata</taxon>
        <taxon>Vertebrata</taxon>
        <taxon>Chondrichthyes</taxon>
        <taxon>Holocephali</taxon>
        <taxon>Chimaeriformes</taxon>
        <taxon>Callorhinchidae</taxon>
        <taxon>Callorhinchus</taxon>
    </lineage>
</organism>
<dbReference type="InterPro" id="IPR033310">
    <property type="entry name" value="Mms4/EME1/EME2"/>
</dbReference>
<proteinExistence type="inferred from homology"/>
<dbReference type="PANTHER" id="PTHR21077">
    <property type="entry name" value="EME1 PROTEIN"/>
    <property type="match status" value="1"/>
</dbReference>
<evidence type="ECO:0000256" key="3">
    <source>
        <dbReference type="ARBA" id="ARBA00005313"/>
    </source>
</evidence>
<reference evidence="15" key="4">
    <citation type="submission" date="2025-08" db="UniProtKB">
        <authorList>
            <consortium name="Ensembl"/>
        </authorList>
    </citation>
    <scope>IDENTIFICATION</scope>
</reference>
<comment type="similarity">
    <text evidence="3">Belongs to the EME1/MMS4 family.</text>
</comment>
<dbReference type="GeneTree" id="ENSGT00530000063937"/>
<reference evidence="16" key="3">
    <citation type="journal article" date="2014" name="Nature">
        <title>Elephant shark genome provides unique insights into gnathostome evolution.</title>
        <authorList>
            <consortium name="International Elephant Shark Genome Sequencing Consortium"/>
            <person name="Venkatesh B."/>
            <person name="Lee A.P."/>
            <person name="Ravi V."/>
            <person name="Maurya A.K."/>
            <person name="Lian M.M."/>
            <person name="Swann J.B."/>
            <person name="Ohta Y."/>
            <person name="Flajnik M.F."/>
            <person name="Sutoh Y."/>
            <person name="Kasahara M."/>
            <person name="Hoon S."/>
            <person name="Gangu V."/>
            <person name="Roy S.W."/>
            <person name="Irimia M."/>
            <person name="Korzh V."/>
            <person name="Kondrychyn I."/>
            <person name="Lim Z.W."/>
            <person name="Tay B.H."/>
            <person name="Tohari S."/>
            <person name="Kong K.W."/>
            <person name="Ho S."/>
            <person name="Lorente-Galdos B."/>
            <person name="Quilez J."/>
            <person name="Marques-Bonet T."/>
            <person name="Raney B.J."/>
            <person name="Ingham P.W."/>
            <person name="Tay A."/>
            <person name="Hillier L.W."/>
            <person name="Minx P."/>
            <person name="Boehm T."/>
            <person name="Wilson R.K."/>
            <person name="Brenner S."/>
            <person name="Warren W.C."/>
        </authorList>
    </citation>
    <scope>NUCLEOTIDE SEQUENCE [LARGE SCALE GENOMIC DNA]</scope>
</reference>
<dbReference type="OMA" id="MEMEKYF"/>
<keyword evidence="6" id="KW-0255">Endonuclease</keyword>
<keyword evidence="11" id="KW-0234">DNA repair</keyword>
<dbReference type="Proteomes" id="UP000314986">
    <property type="component" value="Unassembled WGS sequence"/>
</dbReference>
<keyword evidence="13" id="KW-0469">Meiosis</keyword>
<gene>
    <name evidence="15" type="primary">eme1</name>
</gene>
<keyword evidence="16" id="KW-1185">Reference proteome</keyword>
<dbReference type="Gene3D" id="3.40.1620.30">
    <property type="entry name" value="ERCC4, Mus81-Eme1 complex, nuclease domain, subdomain 1"/>
    <property type="match status" value="1"/>
</dbReference>
<dbReference type="InterPro" id="IPR043086">
    <property type="entry name" value="EME1_nucdom_sub1"/>
</dbReference>
<keyword evidence="7" id="KW-0227">DNA damage</keyword>
<dbReference type="GO" id="GO:0031573">
    <property type="term" value="P:mitotic intra-S DNA damage checkpoint signaling"/>
    <property type="evidence" value="ECO:0007669"/>
    <property type="project" value="TreeGrafter"/>
</dbReference>
<dbReference type="Pfam" id="PF21292">
    <property type="entry name" value="EME1-MUS81_C"/>
    <property type="match status" value="1"/>
</dbReference>